<dbReference type="GO" id="GO:0042274">
    <property type="term" value="P:ribosomal small subunit biogenesis"/>
    <property type="evidence" value="ECO:0007669"/>
    <property type="project" value="TreeGrafter"/>
</dbReference>
<dbReference type="InterPro" id="IPR029190">
    <property type="entry name" value="Rrp14/SURF6_C"/>
</dbReference>
<dbReference type="GO" id="GO:0005730">
    <property type="term" value="C:nucleolus"/>
    <property type="evidence" value="ECO:0007669"/>
    <property type="project" value="TreeGrafter"/>
</dbReference>
<evidence type="ECO:0000259" key="6">
    <source>
        <dbReference type="Pfam" id="PF15459"/>
    </source>
</evidence>
<comment type="caution">
    <text evidence="7">The sequence shown here is derived from an EMBL/GenBank/DDBJ whole genome shotgun (WGS) entry which is preliminary data.</text>
</comment>
<reference evidence="7 8" key="1">
    <citation type="submission" date="2024-01" db="EMBL/GenBank/DDBJ databases">
        <title>The genomes of 5 underutilized Papilionoideae crops provide insights into root nodulation and disease resistanc.</title>
        <authorList>
            <person name="Jiang F."/>
        </authorList>
    </citation>
    <scope>NUCLEOTIDE SEQUENCE [LARGE SCALE GENOMIC DNA]</scope>
    <source>
        <strain evidence="7">LVBAO_FW01</strain>
        <tissue evidence="7">Leaves</tissue>
    </source>
</reference>
<dbReference type="InterPro" id="IPR007019">
    <property type="entry name" value="SURF6"/>
</dbReference>
<gene>
    <name evidence="7" type="ORF">VNO77_05778</name>
</gene>
<feature type="compositionally biased region" description="Basic and acidic residues" evidence="4">
    <location>
        <begin position="284"/>
        <end position="302"/>
    </location>
</feature>
<sequence length="403" mass="46756">MNLDRSILLMNLDRSIYKSPNITHETLFSIRIQSHVPPFFSVAHKPPFASEVLKMKKKKQKVAAEGDAGPDLDSLIHEHTLFFDKLIELIPAKFYLPTDDTEKPWFQGLSKAAKAEAKKETKENIKKSRRDRLDPDKPSATTLDILKQSLGKEKANDSDEEQGVVKPIMSGLEGDDRSVTYEELRQRLHRKLEEFRASRNCGNSDKANKMYERNAKRGFKDKKRKRDNEIEESKPAHDESVEKVKKDAAEASKELVFGHVKLQNEEVQGKKKRKVSKYKELERAKKLEEVKKKDPEKGEAFARKQSWKAAMDRASGIKVHDDPRLLQKSISKEKKQQQKNAEKWKDRIQTRDQLKAEKQQRRSENIADRIHQKKMRKIAKREKKLMRPGFEGRKEGFMNDGSS</sequence>
<evidence type="ECO:0000256" key="1">
    <source>
        <dbReference type="ARBA" id="ARBA00004123"/>
    </source>
</evidence>
<evidence type="ECO:0000313" key="7">
    <source>
        <dbReference type="EMBL" id="KAK7363629.1"/>
    </source>
</evidence>
<dbReference type="PANTHER" id="PTHR14369:SF0">
    <property type="entry name" value="SURFEIT LOCUS PROTEIN 6"/>
    <property type="match status" value="1"/>
</dbReference>
<evidence type="ECO:0000256" key="3">
    <source>
        <dbReference type="ARBA" id="ARBA00023242"/>
    </source>
</evidence>
<dbReference type="GO" id="GO:0003677">
    <property type="term" value="F:DNA binding"/>
    <property type="evidence" value="ECO:0007669"/>
    <property type="project" value="TreeGrafter"/>
</dbReference>
<comment type="similarity">
    <text evidence="2">Belongs to the SURF6 family.</text>
</comment>
<feature type="compositionally biased region" description="Basic and acidic residues" evidence="4">
    <location>
        <begin position="226"/>
        <end position="246"/>
    </location>
</feature>
<name>A0AAN9MYY9_CANGL</name>
<dbReference type="PANTHER" id="PTHR14369">
    <property type="entry name" value="SURFEIT LOCUS PROTEIN 6"/>
    <property type="match status" value="1"/>
</dbReference>
<evidence type="ECO:0000313" key="8">
    <source>
        <dbReference type="Proteomes" id="UP001367508"/>
    </source>
</evidence>
<evidence type="ECO:0000256" key="2">
    <source>
        <dbReference type="ARBA" id="ARBA00005904"/>
    </source>
</evidence>
<dbReference type="InterPro" id="IPR029188">
    <property type="entry name" value="Rrp14_N"/>
</dbReference>
<accession>A0AAN9MYY9</accession>
<dbReference type="AlphaFoldDB" id="A0AAN9MYY9"/>
<evidence type="ECO:0000259" key="5">
    <source>
        <dbReference type="Pfam" id="PF04935"/>
    </source>
</evidence>
<feature type="compositionally biased region" description="Basic and acidic residues" evidence="4">
    <location>
        <begin position="206"/>
        <end position="215"/>
    </location>
</feature>
<feature type="region of interest" description="Disordered" evidence="4">
    <location>
        <begin position="284"/>
        <end position="403"/>
    </location>
</feature>
<organism evidence="7 8">
    <name type="scientific">Canavalia gladiata</name>
    <name type="common">Sword bean</name>
    <name type="synonym">Dolichos gladiatus</name>
    <dbReference type="NCBI Taxonomy" id="3824"/>
    <lineage>
        <taxon>Eukaryota</taxon>
        <taxon>Viridiplantae</taxon>
        <taxon>Streptophyta</taxon>
        <taxon>Embryophyta</taxon>
        <taxon>Tracheophyta</taxon>
        <taxon>Spermatophyta</taxon>
        <taxon>Magnoliopsida</taxon>
        <taxon>eudicotyledons</taxon>
        <taxon>Gunneridae</taxon>
        <taxon>Pentapetalae</taxon>
        <taxon>rosids</taxon>
        <taxon>fabids</taxon>
        <taxon>Fabales</taxon>
        <taxon>Fabaceae</taxon>
        <taxon>Papilionoideae</taxon>
        <taxon>50 kb inversion clade</taxon>
        <taxon>NPAAA clade</taxon>
        <taxon>indigoferoid/millettioid clade</taxon>
        <taxon>Phaseoleae</taxon>
        <taxon>Canavalia</taxon>
    </lineage>
</organism>
<feature type="compositionally biased region" description="Basic and acidic residues" evidence="4">
    <location>
        <begin position="318"/>
        <end position="370"/>
    </location>
</feature>
<dbReference type="GO" id="GO:0003723">
    <property type="term" value="F:RNA binding"/>
    <property type="evidence" value="ECO:0007669"/>
    <property type="project" value="TreeGrafter"/>
</dbReference>
<dbReference type="Pfam" id="PF04935">
    <property type="entry name" value="SURF6"/>
    <property type="match status" value="1"/>
</dbReference>
<feature type="compositionally biased region" description="Basic residues" evidence="4">
    <location>
        <begin position="371"/>
        <end position="386"/>
    </location>
</feature>
<comment type="subcellular location">
    <subcellularLocation>
        <location evidence="1">Nucleus</location>
    </subcellularLocation>
</comment>
<evidence type="ECO:0008006" key="9">
    <source>
        <dbReference type="Google" id="ProtNLM"/>
    </source>
</evidence>
<feature type="region of interest" description="Disordered" evidence="4">
    <location>
        <begin position="200"/>
        <end position="246"/>
    </location>
</feature>
<evidence type="ECO:0000256" key="4">
    <source>
        <dbReference type="SAM" id="MobiDB-lite"/>
    </source>
</evidence>
<feature type="domain" description="Ribosomal RNA-processing protein 14 N-terminal" evidence="6">
    <location>
        <begin position="76"/>
        <end position="136"/>
    </location>
</feature>
<dbReference type="GO" id="GO:0042273">
    <property type="term" value="P:ribosomal large subunit biogenesis"/>
    <property type="evidence" value="ECO:0007669"/>
    <property type="project" value="TreeGrafter"/>
</dbReference>
<proteinExistence type="inferred from homology"/>
<feature type="domain" description="Ribosomal RNA-processing protein 14/surfeit locus protein 6 C-terminal" evidence="5">
    <location>
        <begin position="206"/>
        <end position="377"/>
    </location>
</feature>
<feature type="compositionally biased region" description="Basic and acidic residues" evidence="4">
    <location>
        <begin position="117"/>
        <end position="137"/>
    </location>
</feature>
<keyword evidence="8" id="KW-1185">Reference proteome</keyword>
<feature type="compositionally biased region" description="Basic residues" evidence="4">
    <location>
        <begin position="216"/>
        <end position="225"/>
    </location>
</feature>
<feature type="region of interest" description="Disordered" evidence="4">
    <location>
        <begin position="117"/>
        <end position="172"/>
    </location>
</feature>
<dbReference type="Pfam" id="PF15459">
    <property type="entry name" value="RRP14"/>
    <property type="match status" value="1"/>
</dbReference>
<keyword evidence="3" id="KW-0539">Nucleus</keyword>
<dbReference type="EMBL" id="JAYMYQ010000001">
    <property type="protein sequence ID" value="KAK7363629.1"/>
    <property type="molecule type" value="Genomic_DNA"/>
</dbReference>
<dbReference type="Proteomes" id="UP001367508">
    <property type="component" value="Unassembled WGS sequence"/>
</dbReference>
<protein>
    <recommendedName>
        <fullName evidence="9">Surfeit 6</fullName>
    </recommendedName>
</protein>